<protein>
    <submittedName>
        <fullName evidence="2">ADP-ribosylglycohydrolase family protein</fullName>
    </submittedName>
</protein>
<sequence>MDLFRQDRLAGTLLGVAANDAIDGNGVATVQSGIAAAALATASSPEQIATAFRGALVGWSLRHPWTADADTLHAAGCIALGLRRSGTLSPTGGAAARAAIVGAAMPYDVDERLAVGRALAEVTHADPRSVDAALFVAEVAAACVLAPANGDRSSIVERARWVVRAPELVVALHFALELVEKKVTMDLAVRELGIGNDVTEAVPLAAFAFMRFGDSLDIAMEQFAPAVGTPSRAAPQAGPGARASRAILGAWIGTLSGAASLPWGRISRLREGPFGPTRLRELAASLATLTADPEPLEEPRANGPSICSVVPMEPKRWPPARSSSARRVL</sequence>
<dbReference type="Proteomes" id="UP001379533">
    <property type="component" value="Chromosome"/>
</dbReference>
<dbReference type="Gene3D" id="1.10.4080.10">
    <property type="entry name" value="ADP-ribosylation/Crystallin J1"/>
    <property type="match status" value="1"/>
</dbReference>
<feature type="region of interest" description="Disordered" evidence="1">
    <location>
        <begin position="293"/>
        <end position="329"/>
    </location>
</feature>
<gene>
    <name evidence="2" type="ORF">LZC95_45790</name>
</gene>
<keyword evidence="3" id="KW-1185">Reference proteome</keyword>
<organism evidence="2 3">
    <name type="scientific">Pendulispora brunnea</name>
    <dbReference type="NCBI Taxonomy" id="2905690"/>
    <lineage>
        <taxon>Bacteria</taxon>
        <taxon>Pseudomonadati</taxon>
        <taxon>Myxococcota</taxon>
        <taxon>Myxococcia</taxon>
        <taxon>Myxococcales</taxon>
        <taxon>Sorangiineae</taxon>
        <taxon>Pendulisporaceae</taxon>
        <taxon>Pendulispora</taxon>
    </lineage>
</organism>
<feature type="compositionally biased region" description="Low complexity" evidence="1">
    <location>
        <begin position="319"/>
        <end position="329"/>
    </location>
</feature>
<dbReference type="InterPro" id="IPR005502">
    <property type="entry name" value="Ribosyl_crysJ1"/>
</dbReference>
<accession>A0ABZ2K6N9</accession>
<evidence type="ECO:0000313" key="2">
    <source>
        <dbReference type="EMBL" id="WXA93754.1"/>
    </source>
</evidence>
<dbReference type="InterPro" id="IPR036705">
    <property type="entry name" value="Ribosyl_crysJ1_sf"/>
</dbReference>
<name>A0ABZ2K6N9_9BACT</name>
<dbReference type="Pfam" id="PF03747">
    <property type="entry name" value="ADP_ribosyl_GH"/>
    <property type="match status" value="1"/>
</dbReference>
<reference evidence="2 3" key="1">
    <citation type="submission" date="2021-12" db="EMBL/GenBank/DDBJ databases">
        <title>Discovery of the Pendulisporaceae a myxobacterial family with distinct sporulation behavior and unique specialized metabolism.</title>
        <authorList>
            <person name="Garcia R."/>
            <person name="Popoff A."/>
            <person name="Bader C.D."/>
            <person name="Loehr J."/>
            <person name="Walesch S."/>
            <person name="Walt C."/>
            <person name="Boldt J."/>
            <person name="Bunk B."/>
            <person name="Haeckl F.J.F.P.J."/>
            <person name="Gunesch A.P."/>
            <person name="Birkelbach J."/>
            <person name="Nuebel U."/>
            <person name="Pietschmann T."/>
            <person name="Bach T."/>
            <person name="Mueller R."/>
        </authorList>
    </citation>
    <scope>NUCLEOTIDE SEQUENCE [LARGE SCALE GENOMIC DNA]</scope>
    <source>
        <strain evidence="2 3">MSr12523</strain>
    </source>
</reference>
<evidence type="ECO:0000256" key="1">
    <source>
        <dbReference type="SAM" id="MobiDB-lite"/>
    </source>
</evidence>
<dbReference type="RefSeq" id="WP_394844353.1">
    <property type="nucleotide sequence ID" value="NZ_CP089982.1"/>
</dbReference>
<dbReference type="SUPFAM" id="SSF101478">
    <property type="entry name" value="ADP-ribosylglycohydrolase"/>
    <property type="match status" value="1"/>
</dbReference>
<dbReference type="EMBL" id="CP089982">
    <property type="protein sequence ID" value="WXA93754.1"/>
    <property type="molecule type" value="Genomic_DNA"/>
</dbReference>
<proteinExistence type="predicted"/>
<evidence type="ECO:0000313" key="3">
    <source>
        <dbReference type="Proteomes" id="UP001379533"/>
    </source>
</evidence>